<feature type="transmembrane region" description="Helical" evidence="11">
    <location>
        <begin position="1018"/>
        <end position="1036"/>
    </location>
</feature>
<dbReference type="GO" id="GO:0004553">
    <property type="term" value="F:hydrolase activity, hydrolyzing O-glycosyl compounds"/>
    <property type="evidence" value="ECO:0007669"/>
    <property type="project" value="InterPro"/>
</dbReference>
<keyword evidence="7 11" id="KW-1133">Transmembrane helix</keyword>
<dbReference type="InterPro" id="IPR029020">
    <property type="entry name" value="Ammonium/urea_transptr"/>
</dbReference>
<comment type="caution">
    <text evidence="13">The sequence shown here is derived from an EMBL/GenBank/DDBJ whole genome shotgun (WGS) entry which is preliminary data.</text>
</comment>
<keyword evidence="9" id="KW-0924">Ammonia transport</keyword>
<keyword evidence="14" id="KW-1185">Reference proteome</keyword>
<feature type="transmembrane region" description="Helical" evidence="11">
    <location>
        <begin position="1048"/>
        <end position="1069"/>
    </location>
</feature>
<feature type="transmembrane region" description="Helical" evidence="11">
    <location>
        <begin position="861"/>
        <end position="883"/>
    </location>
</feature>
<dbReference type="Pfam" id="PF00909">
    <property type="entry name" value="Ammonium_transp"/>
    <property type="match status" value="1"/>
</dbReference>
<evidence type="ECO:0000256" key="6">
    <source>
        <dbReference type="ARBA" id="ARBA00022801"/>
    </source>
</evidence>
<dbReference type="Pfam" id="PF00332">
    <property type="entry name" value="Glyco_hydro_17"/>
    <property type="match status" value="1"/>
</dbReference>
<dbReference type="SUPFAM" id="SSF51445">
    <property type="entry name" value="(Trans)glycosidases"/>
    <property type="match status" value="1"/>
</dbReference>
<dbReference type="SUPFAM" id="SSF111352">
    <property type="entry name" value="Ammonium transporter"/>
    <property type="match status" value="1"/>
</dbReference>
<dbReference type="AlphaFoldDB" id="A0A226EPX3"/>
<evidence type="ECO:0000256" key="11">
    <source>
        <dbReference type="SAM" id="Phobius"/>
    </source>
</evidence>
<comment type="similarity">
    <text evidence="3 10">Belongs to the glycosyl hydrolase 17 family.</text>
</comment>
<dbReference type="Proteomes" id="UP000198287">
    <property type="component" value="Unassembled WGS sequence"/>
</dbReference>
<feature type="transmembrane region" description="Helical" evidence="11">
    <location>
        <begin position="837"/>
        <end position="854"/>
    </location>
</feature>
<evidence type="ECO:0000256" key="8">
    <source>
        <dbReference type="ARBA" id="ARBA00023136"/>
    </source>
</evidence>
<dbReference type="SUPFAM" id="SSF51197">
    <property type="entry name" value="Clavaminate synthase-like"/>
    <property type="match status" value="1"/>
</dbReference>
<feature type="transmembrane region" description="Helical" evidence="11">
    <location>
        <begin position="903"/>
        <end position="919"/>
    </location>
</feature>
<evidence type="ECO:0000313" key="14">
    <source>
        <dbReference type="Proteomes" id="UP000198287"/>
    </source>
</evidence>
<organism evidence="13 14">
    <name type="scientific">Folsomia candida</name>
    <name type="common">Springtail</name>
    <dbReference type="NCBI Taxonomy" id="158441"/>
    <lineage>
        <taxon>Eukaryota</taxon>
        <taxon>Metazoa</taxon>
        <taxon>Ecdysozoa</taxon>
        <taxon>Arthropoda</taxon>
        <taxon>Hexapoda</taxon>
        <taxon>Collembola</taxon>
        <taxon>Entomobryomorpha</taxon>
        <taxon>Isotomoidea</taxon>
        <taxon>Isotomidae</taxon>
        <taxon>Proisotominae</taxon>
        <taxon>Folsomia</taxon>
    </lineage>
</organism>
<proteinExistence type="inferred from homology"/>
<keyword evidence="4" id="KW-0813">Transport</keyword>
<dbReference type="EMBL" id="LNIX01000002">
    <property type="protein sequence ID" value="OXA59673.1"/>
    <property type="molecule type" value="Genomic_DNA"/>
</dbReference>
<evidence type="ECO:0000259" key="12">
    <source>
        <dbReference type="Pfam" id="PF00909"/>
    </source>
</evidence>
<dbReference type="GO" id="GO:0005886">
    <property type="term" value="C:plasma membrane"/>
    <property type="evidence" value="ECO:0007669"/>
    <property type="project" value="TreeGrafter"/>
</dbReference>
<evidence type="ECO:0000256" key="2">
    <source>
        <dbReference type="ARBA" id="ARBA00005887"/>
    </source>
</evidence>
<gene>
    <name evidence="13" type="ORF">Fcan01_05152</name>
</gene>
<evidence type="ECO:0000256" key="9">
    <source>
        <dbReference type="ARBA" id="ARBA00023177"/>
    </source>
</evidence>
<dbReference type="Gene3D" id="2.60.120.650">
    <property type="entry name" value="Cupin"/>
    <property type="match status" value="1"/>
</dbReference>
<dbReference type="OrthoDB" id="534912at2759"/>
<feature type="domain" description="Ammonium transporter AmtB-like" evidence="12">
    <location>
        <begin position="806"/>
        <end position="1139"/>
    </location>
</feature>
<dbReference type="GO" id="GO:0008519">
    <property type="term" value="F:ammonium channel activity"/>
    <property type="evidence" value="ECO:0007669"/>
    <property type="project" value="InterPro"/>
</dbReference>
<dbReference type="Gene3D" id="1.10.3430.10">
    <property type="entry name" value="Ammonium transporter AmtB like domains"/>
    <property type="match status" value="1"/>
</dbReference>
<feature type="transmembrane region" description="Helical" evidence="11">
    <location>
        <begin position="1089"/>
        <end position="1114"/>
    </location>
</feature>
<dbReference type="InterPro" id="IPR000490">
    <property type="entry name" value="Glyco_hydro_17"/>
</dbReference>
<sequence>MMLYEPHYLNTGPFVIERFEGFLFAESFRKLPLYLESWQHDWRIIWFRSRDKSVTNIEKLSELKISSNSLHTSQFSHRYDAKQENSILSSEIMDELRSESNSFSNIGEFMHYAKTRSNEIEMQNRDIIGLKSLMNFVVDNKSRQLYLTQPLTSPDLEDPLQLFDNPLCRFDDEVDNNDVKLPKIHVGQSGVILPFQSEVHNLASINICHAGCKSWIIIHPSSAQEFVRRVAHCVYLDGVPPEAFDCFVRNKKYAVTLQQLDLWRVHYTLIFQEEGDVVITLPAMNFLTLVREDAEIIQESYQKCMCHERHGTWINDIPSKSNQMIWEWMYYELITKSQNHPNTSSNISSKSHGNPMHKNVSIQELEDPNCTTSPLNSMSSCPSNYFSGDKIPGHCHNTAWTKWSSKLCSIGDDLCERSDLQQEYQKICAEIQEFCIQVDNFAVKRSEPDMVEIEPAIHLTEIGQMSSAQNSVRNNNNDTVVFKSSQHEPFPISEENATPRHEEIVTIETAEISPLAIKHELRPHEIYQNQNLKPETTAKQISMQRLTNGTGAQCLLVHLEEGTCAEDSLNESKMTIDYGARFADNCSCKKGINQLEDANLMNREINNAFSAAQEANSVKPGTVWGLTFTNEYVTNAQTGNRVLKMIQDNKARAQGLRLSVGTRVNICRQIWGGENQAVLINIAKSSDFIMCNLYPGPGANNPDRAVQEISDAYYSARDGFWRYNKNIEVIIGETGWASEGATFNNAVNTIENERKFWEGMKNWAQTNRVKVQMFEAFDEPWKTNGEGEKHFGWWNRPNNNEGSHNSFIGDFNKAFYIGVREEAYPTAVRISEISFCFYQGVTSTLPAALLSGALAERARILPALVFIFLWNTFVYCPCAFWSLNPNGWSFQTGVLDFGGGAPVHVPASAAAIAYCYHLGPRTQEQKEAKPHNMAILVLGTIFIWFGSFGYNSGSAFGATLQAVFSCVVTNLSGSIGSITWAFQDYLSNGKCTAFGFCAGAVIGLIVITPASGFVHPAAAFPIAIIGTVVCRWGHLAKTNWKFDDTLDVFAMHGLAGIVGILLTGVFAHTAYGGEEIGLGGMVEGHYMQILYQLADTCAGFTWSISVSFFLLFIMNKIPFLRLRMEPEHAREGMDLDQMGIACYEHIEEIKIQVDTATWKIDPTDFVDKKQHKQDLIILNPQTIHQPVHQITNNHNYKEAQIYTDQMNEEEKDFVPPNNWRNYWY</sequence>
<accession>A0A226EPX3</accession>
<dbReference type="PANTHER" id="PTHR43029:SF10">
    <property type="entry name" value="AMMONIUM TRANSPORTER MEP2"/>
    <property type="match status" value="1"/>
</dbReference>
<dbReference type="GO" id="GO:0005975">
    <property type="term" value="P:carbohydrate metabolic process"/>
    <property type="evidence" value="ECO:0007669"/>
    <property type="project" value="InterPro"/>
</dbReference>
<feature type="transmembrane region" description="Helical" evidence="11">
    <location>
        <begin position="962"/>
        <end position="982"/>
    </location>
</feature>
<evidence type="ECO:0000256" key="4">
    <source>
        <dbReference type="ARBA" id="ARBA00022448"/>
    </source>
</evidence>
<evidence type="ECO:0000256" key="3">
    <source>
        <dbReference type="ARBA" id="ARBA00008773"/>
    </source>
</evidence>
<evidence type="ECO:0000256" key="5">
    <source>
        <dbReference type="ARBA" id="ARBA00022692"/>
    </source>
</evidence>
<feature type="transmembrane region" description="Helical" evidence="11">
    <location>
        <begin position="994"/>
        <end position="1012"/>
    </location>
</feature>
<keyword evidence="6" id="KW-0378">Hydrolase</keyword>
<dbReference type="InterPro" id="IPR024041">
    <property type="entry name" value="NH4_transpt_AmtB-like_dom"/>
</dbReference>
<protein>
    <submittedName>
        <fullName evidence="13">Ammonium transporter 2</fullName>
    </submittedName>
</protein>
<dbReference type="InterPro" id="IPR017853">
    <property type="entry name" value="GH"/>
</dbReference>
<keyword evidence="8 11" id="KW-0472">Membrane</keyword>
<evidence type="ECO:0000256" key="1">
    <source>
        <dbReference type="ARBA" id="ARBA00004141"/>
    </source>
</evidence>
<evidence type="ECO:0000256" key="7">
    <source>
        <dbReference type="ARBA" id="ARBA00022989"/>
    </source>
</evidence>
<keyword evidence="5 11" id="KW-0812">Transmembrane</keyword>
<name>A0A226EPX3_FOLCA</name>
<evidence type="ECO:0000313" key="13">
    <source>
        <dbReference type="EMBL" id="OXA59673.1"/>
    </source>
</evidence>
<reference evidence="13 14" key="1">
    <citation type="submission" date="2015-12" db="EMBL/GenBank/DDBJ databases">
        <title>The genome of Folsomia candida.</title>
        <authorList>
            <person name="Faddeeva A."/>
            <person name="Derks M.F."/>
            <person name="Anvar Y."/>
            <person name="Smit S."/>
            <person name="Van Straalen N."/>
            <person name="Roelofs D."/>
        </authorList>
    </citation>
    <scope>NUCLEOTIDE SEQUENCE [LARGE SCALE GENOMIC DNA]</scope>
    <source>
        <strain evidence="13 14">VU population</strain>
        <tissue evidence="13">Whole body</tissue>
    </source>
</reference>
<feature type="transmembrane region" description="Helical" evidence="11">
    <location>
        <begin position="931"/>
        <end position="950"/>
    </location>
</feature>
<dbReference type="PANTHER" id="PTHR43029">
    <property type="entry name" value="AMMONIUM TRANSPORTER MEP2"/>
    <property type="match status" value="1"/>
</dbReference>
<comment type="similarity">
    <text evidence="2">Belongs to the ammonia transporter channel (TC 1.A.11.2) family.</text>
</comment>
<dbReference type="InterPro" id="IPR001905">
    <property type="entry name" value="Ammonium_transpt"/>
</dbReference>
<evidence type="ECO:0000256" key="10">
    <source>
        <dbReference type="RuleBase" id="RU004335"/>
    </source>
</evidence>
<comment type="subcellular location">
    <subcellularLocation>
        <location evidence="1">Membrane</location>
        <topology evidence="1">Multi-pass membrane protein</topology>
    </subcellularLocation>
</comment>